<name>K5BCK7_MYCHD</name>
<dbReference type="PATRIC" id="fig|1122247.3.peg.689"/>
<dbReference type="Proteomes" id="UP000006265">
    <property type="component" value="Unassembled WGS sequence"/>
</dbReference>
<accession>K5BCK7</accession>
<keyword evidence="2" id="KW-1185">Reference proteome</keyword>
<dbReference type="eggNOG" id="COG2339">
    <property type="taxonomic scope" value="Bacteria"/>
</dbReference>
<gene>
    <name evidence="1" type="ORF">C731_0717</name>
</gene>
<proteinExistence type="predicted"/>
<comment type="caution">
    <text evidence="1">The sequence shown here is derived from an EMBL/GenBank/DDBJ whole genome shotgun (WGS) entry which is preliminary data.</text>
</comment>
<dbReference type="EMBL" id="AMRA01000019">
    <property type="protein sequence ID" value="EKF25285.1"/>
    <property type="molecule type" value="Genomic_DNA"/>
</dbReference>
<dbReference type="AlphaFoldDB" id="K5BCK7"/>
<dbReference type="RefSeq" id="WP_005624698.1">
    <property type="nucleotide sequence ID" value="NZ_AMRA01000019.1"/>
</dbReference>
<evidence type="ECO:0000313" key="2">
    <source>
        <dbReference type="Proteomes" id="UP000006265"/>
    </source>
</evidence>
<protein>
    <submittedName>
        <fullName evidence="1">Putative membrane protein</fullName>
    </submittedName>
</protein>
<organism evidence="1 2">
    <name type="scientific">Mycolicibacterium hassiacum (strain DSM 44199 / CIP 105218 / JCM 12690 / 3849)</name>
    <name type="common">Mycobacterium hassiacum</name>
    <dbReference type="NCBI Taxonomy" id="1122247"/>
    <lineage>
        <taxon>Bacteria</taxon>
        <taxon>Bacillati</taxon>
        <taxon>Actinomycetota</taxon>
        <taxon>Actinomycetes</taxon>
        <taxon>Mycobacteriales</taxon>
        <taxon>Mycobacteriaceae</taxon>
        <taxon>Mycolicibacterium</taxon>
    </lineage>
</organism>
<reference evidence="1 2" key="1">
    <citation type="journal article" date="2012" name="J. Bacteriol.">
        <title>Genome sequence of Mycobacterium hassiacum DSM 44199, a rare source of heat-stable mycobacterial proteins.</title>
        <authorList>
            <person name="Tiago I."/>
            <person name="Maranha A."/>
            <person name="Mendes V."/>
            <person name="Alarico S."/>
            <person name="Moynihan P.J."/>
            <person name="Clarke A.J."/>
            <person name="Macedo-Ribeiro S."/>
            <person name="Pereira P.J."/>
            <person name="Empadinhas N."/>
        </authorList>
    </citation>
    <scope>NUCLEOTIDE SEQUENCE [LARGE SCALE GENOMIC DNA]</scope>
    <source>
        <strain evidence="2">DSM 44199 / CIP 105218 / JCM 12690 / 3849</strain>
    </source>
</reference>
<dbReference type="OrthoDB" id="4704342at2"/>
<dbReference type="STRING" id="1122247.GCA_000379865_03520"/>
<evidence type="ECO:0000313" key="1">
    <source>
        <dbReference type="EMBL" id="EKF25285.1"/>
    </source>
</evidence>
<sequence>MIRREVPDRTPPGRLFARPASPTPTGIALALLGLALLVPAVLRWQGALVPIIAWGFPFVYLLSLRRIRDRPPLGSVAVAALVGAVLGSGWALPTGQAVADSQDVALGGEHPLPGLADGGWAAGVPVGGALLLMVPALAAWLRARSARDSFDDNIIGAAIGGAGAVVFTAAATLVRLAPQLATGVVAEDRPVSVLLVQAGVQGLLLPVTAAAVGSLAGAALWSGRFGVIAVSVSAAVVLFAAVGVMERSPLPQLAQLAGHLVIAVAAVLVLRWGVRATATAAGPEAAQRVAPSAGTVGTVAAVAIGLAALGVVGVVAAAVATPAAPLIVCPPDCGTPPIGEPVESRPRYVSADGRFSVQYPGPGTAYQVALEPDGVEARFTGGDTGLLQFLGLEARGRTAERIVHHLVAEVYPNAQLHYRIPNALVGYQPGYGAVFDDYPQDASSSAVRLRIIVLAAVRDDYALVAAAVGPNREFTREDGNGIPTGANLQLALDMGKYVNSFRWLD</sequence>